<dbReference type="NCBIfam" id="TIGR00674">
    <property type="entry name" value="dapA"/>
    <property type="match status" value="1"/>
</dbReference>
<dbReference type="PROSITE" id="PS00666">
    <property type="entry name" value="DHDPS_2"/>
    <property type="match status" value="1"/>
</dbReference>
<feature type="site" description="Part of a proton relay during catalysis" evidence="12">
    <location>
        <position position="114"/>
    </location>
</feature>
<evidence type="ECO:0000256" key="8">
    <source>
        <dbReference type="ARBA" id="ARBA00023154"/>
    </source>
</evidence>
<organism evidence="14 15">
    <name type="scientific">Camelimonas fluminis</name>
    <dbReference type="NCBI Taxonomy" id="1576911"/>
    <lineage>
        <taxon>Bacteria</taxon>
        <taxon>Pseudomonadati</taxon>
        <taxon>Pseudomonadota</taxon>
        <taxon>Alphaproteobacteria</taxon>
        <taxon>Hyphomicrobiales</taxon>
        <taxon>Chelatococcaceae</taxon>
        <taxon>Camelimonas</taxon>
    </lineage>
</organism>
<feature type="binding site" evidence="12">
    <location>
        <position position="210"/>
    </location>
    <ligand>
        <name>pyruvate</name>
        <dbReference type="ChEBI" id="CHEBI:15361"/>
    </ligand>
</feature>
<evidence type="ECO:0000256" key="6">
    <source>
        <dbReference type="ARBA" id="ARBA00022605"/>
    </source>
</evidence>
<comment type="caution">
    <text evidence="14">The sequence shown here is derived from an EMBL/GenBank/DDBJ whole genome shotgun (WGS) entry which is preliminary data.</text>
</comment>
<evidence type="ECO:0000256" key="3">
    <source>
        <dbReference type="ARBA" id="ARBA00007592"/>
    </source>
</evidence>
<dbReference type="InterPro" id="IPR020625">
    <property type="entry name" value="Schiff_base-form_aldolases_AS"/>
</dbReference>
<evidence type="ECO:0000256" key="4">
    <source>
        <dbReference type="ARBA" id="ARBA00012086"/>
    </source>
</evidence>
<dbReference type="HAMAP" id="MF_00418">
    <property type="entry name" value="DapA"/>
    <property type="match status" value="1"/>
</dbReference>
<keyword evidence="6 12" id="KW-0028">Amino-acid biosynthesis</keyword>
<dbReference type="PANTHER" id="PTHR12128:SF66">
    <property type="entry name" value="4-HYDROXY-2-OXOGLUTARATE ALDOLASE, MITOCHONDRIAL"/>
    <property type="match status" value="1"/>
</dbReference>
<proteinExistence type="inferred from homology"/>
<reference evidence="15" key="1">
    <citation type="journal article" date="2019" name="Int. J. Syst. Evol. Microbiol.">
        <title>The Global Catalogue of Microorganisms (GCM) 10K type strain sequencing project: providing services to taxonomists for standard genome sequencing and annotation.</title>
        <authorList>
            <consortium name="The Broad Institute Genomics Platform"/>
            <consortium name="The Broad Institute Genome Sequencing Center for Infectious Disease"/>
            <person name="Wu L."/>
            <person name="Ma J."/>
        </authorList>
    </citation>
    <scope>NUCLEOTIDE SEQUENCE [LARGE SCALE GENOMIC DNA]</scope>
    <source>
        <strain evidence="15">KCTC 42282</strain>
    </source>
</reference>
<evidence type="ECO:0000313" key="15">
    <source>
        <dbReference type="Proteomes" id="UP001595704"/>
    </source>
</evidence>
<keyword evidence="9 12" id="KW-0456">Lyase</keyword>
<dbReference type="PRINTS" id="PR00146">
    <property type="entry name" value="DHPICSNTHASE"/>
</dbReference>
<feature type="active site" description="Schiff-base intermediate with substrate" evidence="12">
    <location>
        <position position="168"/>
    </location>
</feature>
<comment type="catalytic activity">
    <reaction evidence="11 12">
        <text>L-aspartate 4-semialdehyde + pyruvate = (2S,4S)-4-hydroxy-2,3,4,5-tetrahydrodipicolinate + H2O + H(+)</text>
        <dbReference type="Rhea" id="RHEA:34171"/>
        <dbReference type="ChEBI" id="CHEBI:15361"/>
        <dbReference type="ChEBI" id="CHEBI:15377"/>
        <dbReference type="ChEBI" id="CHEBI:15378"/>
        <dbReference type="ChEBI" id="CHEBI:67139"/>
        <dbReference type="ChEBI" id="CHEBI:537519"/>
        <dbReference type="EC" id="4.3.3.7"/>
    </reaction>
</comment>
<dbReference type="PANTHER" id="PTHR12128">
    <property type="entry name" value="DIHYDRODIPICOLINATE SYNTHASE"/>
    <property type="match status" value="1"/>
</dbReference>
<comment type="pathway">
    <text evidence="2 12">Amino-acid biosynthesis; L-lysine biosynthesis via DAP pathway; (S)-tetrahydrodipicolinate from L-aspartate: step 3/4.</text>
</comment>
<dbReference type="EC" id="4.3.3.7" evidence="4 12"/>
<dbReference type="EMBL" id="JBHRYC010000118">
    <property type="protein sequence ID" value="MFC3640136.1"/>
    <property type="molecule type" value="Genomic_DNA"/>
</dbReference>
<comment type="similarity">
    <text evidence="3 12 13">Belongs to the DapA family.</text>
</comment>
<dbReference type="GO" id="GO:0008840">
    <property type="term" value="F:4-hydroxy-tetrahydrodipicolinate synthase activity"/>
    <property type="evidence" value="ECO:0007669"/>
    <property type="project" value="UniProtKB-EC"/>
</dbReference>
<dbReference type="RefSeq" id="WP_191321249.1">
    <property type="nucleotide sequence ID" value="NZ_BNCG01000055.1"/>
</dbReference>
<dbReference type="CDD" id="cd00950">
    <property type="entry name" value="DHDPS"/>
    <property type="match status" value="1"/>
</dbReference>
<comment type="subcellular location">
    <subcellularLocation>
        <location evidence="12">Cytoplasm</location>
    </subcellularLocation>
</comment>
<keyword evidence="7 12" id="KW-0220">Diaminopimelate biosynthesis</keyword>
<keyword evidence="15" id="KW-1185">Reference proteome</keyword>
<evidence type="ECO:0000256" key="7">
    <source>
        <dbReference type="ARBA" id="ARBA00022915"/>
    </source>
</evidence>
<gene>
    <name evidence="12 14" type="primary">dapA</name>
    <name evidence="14" type="ORF">ACFONL_22625</name>
</gene>
<keyword evidence="5 12" id="KW-0963">Cytoplasm</keyword>
<keyword evidence="10 12" id="KW-0704">Schiff base</keyword>
<evidence type="ECO:0000256" key="11">
    <source>
        <dbReference type="ARBA" id="ARBA00047836"/>
    </source>
</evidence>
<dbReference type="InterPro" id="IPR002220">
    <property type="entry name" value="DapA-like"/>
</dbReference>
<feature type="site" description="Part of a proton relay during catalysis" evidence="12">
    <location>
        <position position="51"/>
    </location>
</feature>
<comment type="caution">
    <text evidence="12">Was originally thought to be a dihydrodipicolinate synthase (DHDPS), catalyzing the condensation of (S)-aspartate-beta-semialdehyde [(S)-ASA] and pyruvate to dihydrodipicolinate (DHDP). However, it was shown in E.coli that the product of the enzymatic reaction is not dihydrodipicolinate but in fact (4S)-4-hydroxy-2,3,4,5-tetrahydro-(2S)-dipicolinic acid (HTPA), and that the consecutive dehydration reaction leading to DHDP is not spontaneous but catalyzed by DapB.</text>
</comment>
<feature type="active site" description="Proton donor/acceptor" evidence="12">
    <location>
        <position position="140"/>
    </location>
</feature>
<dbReference type="PIRSF" id="PIRSF001365">
    <property type="entry name" value="DHDPS"/>
    <property type="match status" value="1"/>
</dbReference>
<comment type="subunit">
    <text evidence="12">Homotetramer; dimer of dimers.</text>
</comment>
<evidence type="ECO:0000256" key="1">
    <source>
        <dbReference type="ARBA" id="ARBA00003294"/>
    </source>
</evidence>
<dbReference type="SMART" id="SM01130">
    <property type="entry name" value="DHDPS"/>
    <property type="match status" value="1"/>
</dbReference>
<sequence>MKRKSEPPIFGGLITALVTPFRGDQIDFEALAELVDWQIGQGVQGLVACGTTAESPTLSASEWADVIRLCVDVSRGRAPVIAGSGTNDTRRTIEMTREAARLGADGALVVTPYYNRPGQEGLFRHFDCVSRSTELPIILYNVPARTGLDISVDTLERLAESPGIVGIKDATGDLAKARETVSRLGDRFTLLSGHDRSTPEFMAVGGDGAISVISNLTPRLCAAMIFALQQNEPVEARRIQALLLPLQKALELETNPGPVKYALHCTRGYAPSVRLPLVEVTDDTALRIREAIATLTMPTVRLSMGDATSVCWRSA</sequence>
<name>A0ABV7UNS2_9HYPH</name>
<dbReference type="Pfam" id="PF00701">
    <property type="entry name" value="DHDPS"/>
    <property type="match status" value="1"/>
</dbReference>
<dbReference type="Proteomes" id="UP001595704">
    <property type="component" value="Unassembled WGS sequence"/>
</dbReference>
<evidence type="ECO:0000256" key="9">
    <source>
        <dbReference type="ARBA" id="ARBA00023239"/>
    </source>
</evidence>
<evidence type="ECO:0000256" key="10">
    <source>
        <dbReference type="ARBA" id="ARBA00023270"/>
    </source>
</evidence>
<evidence type="ECO:0000256" key="5">
    <source>
        <dbReference type="ARBA" id="ARBA00022490"/>
    </source>
</evidence>
<dbReference type="InterPro" id="IPR013785">
    <property type="entry name" value="Aldolase_TIM"/>
</dbReference>
<keyword evidence="8 12" id="KW-0457">Lysine biosynthesis</keyword>
<comment type="function">
    <text evidence="1 12">Catalyzes the condensation of (S)-aspartate-beta-semialdehyde [(S)-ASA] and pyruvate to 4-hydroxy-tetrahydrodipicolinate (HTPA).</text>
</comment>
<evidence type="ECO:0000256" key="13">
    <source>
        <dbReference type="PIRNR" id="PIRNR001365"/>
    </source>
</evidence>
<evidence type="ECO:0000256" key="2">
    <source>
        <dbReference type="ARBA" id="ARBA00005120"/>
    </source>
</evidence>
<dbReference type="SUPFAM" id="SSF51569">
    <property type="entry name" value="Aldolase"/>
    <property type="match status" value="1"/>
</dbReference>
<evidence type="ECO:0000313" key="14">
    <source>
        <dbReference type="EMBL" id="MFC3640136.1"/>
    </source>
</evidence>
<evidence type="ECO:0000256" key="12">
    <source>
        <dbReference type="HAMAP-Rule" id="MF_00418"/>
    </source>
</evidence>
<protein>
    <recommendedName>
        <fullName evidence="4 12">4-hydroxy-tetrahydrodipicolinate synthase</fullName>
        <shortName evidence="12">HTPA synthase</shortName>
        <ecNumber evidence="4 12">4.3.3.7</ecNumber>
    </recommendedName>
</protein>
<accession>A0ABV7UNS2</accession>
<dbReference type="InterPro" id="IPR005263">
    <property type="entry name" value="DapA"/>
</dbReference>
<dbReference type="Gene3D" id="3.20.20.70">
    <property type="entry name" value="Aldolase class I"/>
    <property type="match status" value="1"/>
</dbReference>
<feature type="binding site" evidence="12">
    <location>
        <position position="52"/>
    </location>
    <ligand>
        <name>pyruvate</name>
        <dbReference type="ChEBI" id="CHEBI:15361"/>
    </ligand>
</feature>